<evidence type="ECO:0000313" key="6">
    <source>
        <dbReference type="EMBL" id="OKA18942.1"/>
    </source>
</evidence>
<name>A0A0M4QBH8_9PSED</name>
<proteinExistence type="predicted"/>
<dbReference type="GO" id="GO:0046872">
    <property type="term" value="F:metal ion binding"/>
    <property type="evidence" value="ECO:0007669"/>
    <property type="project" value="InterPro"/>
</dbReference>
<protein>
    <submittedName>
        <fullName evidence="7">Carboxylate--amine ligase</fullName>
    </submittedName>
</protein>
<keyword evidence="2 4" id="KW-0547">Nucleotide-binding</keyword>
<evidence type="ECO:0000256" key="1">
    <source>
        <dbReference type="ARBA" id="ARBA00022598"/>
    </source>
</evidence>
<accession>A0A0M4QBH8</accession>
<evidence type="ECO:0000256" key="3">
    <source>
        <dbReference type="ARBA" id="ARBA00022840"/>
    </source>
</evidence>
<dbReference type="InterPro" id="IPR052032">
    <property type="entry name" value="ATP-dep_AA_Ligase"/>
</dbReference>
<evidence type="ECO:0000313" key="8">
    <source>
        <dbReference type="Proteomes" id="UP000185990"/>
    </source>
</evidence>
<evidence type="ECO:0000313" key="7">
    <source>
        <dbReference type="EMBL" id="OKA20569.1"/>
    </source>
</evidence>
<dbReference type="PANTHER" id="PTHR43585">
    <property type="entry name" value="FUMIPYRROLE BIOSYNTHESIS PROTEIN C"/>
    <property type="match status" value="1"/>
</dbReference>
<dbReference type="GO" id="GO:0016874">
    <property type="term" value="F:ligase activity"/>
    <property type="evidence" value="ECO:0007669"/>
    <property type="project" value="UniProtKB-KW"/>
</dbReference>
<dbReference type="RefSeq" id="WP_060695465.1">
    <property type="nucleotide sequence ID" value="NZ_CP012676.1"/>
</dbReference>
<dbReference type="KEGG" id="ppsy:AOC04_17195"/>
<evidence type="ECO:0000256" key="4">
    <source>
        <dbReference type="PROSITE-ProRule" id="PRU00409"/>
    </source>
</evidence>
<dbReference type="EMBL" id="MPJC01000015">
    <property type="protein sequence ID" value="OKA18942.1"/>
    <property type="molecule type" value="Genomic_DNA"/>
</dbReference>
<keyword evidence="1 7" id="KW-0436">Ligase</keyword>
<dbReference type="PIRSF" id="PIRSF029120">
    <property type="entry name" value="UCP029120"/>
    <property type="match status" value="1"/>
</dbReference>
<evidence type="ECO:0000259" key="5">
    <source>
        <dbReference type="PROSITE" id="PS50975"/>
    </source>
</evidence>
<gene>
    <name evidence="6" type="ORF">BOH73_18960</name>
    <name evidence="7" type="ORF">BOH74_17050</name>
</gene>
<dbReference type="Proteomes" id="UP000186677">
    <property type="component" value="Unassembled WGS sequence"/>
</dbReference>
<dbReference type="SUPFAM" id="SSF56059">
    <property type="entry name" value="Glutathione synthetase ATP-binding domain-like"/>
    <property type="match status" value="1"/>
</dbReference>
<dbReference type="Proteomes" id="UP000185990">
    <property type="component" value="Unassembled WGS sequence"/>
</dbReference>
<evidence type="ECO:0000256" key="2">
    <source>
        <dbReference type="ARBA" id="ARBA00022741"/>
    </source>
</evidence>
<sequence>MIWFLEGQSSQRDVIAGARAALPDAVRVFASHRQNRPEITGLADVAWREPQDNQERIAWVIEQARSHQIKVVLAGRAGQVYEAHRGEFEAAGLQLVTGALDLDTFERVDDKSVFTRQALAAGLACIPAVTVHNQAELQEAYARLSLDGQVCVKPTRGIYGQGFWRLGDDVDPFRSFANADAHEVNAAVFARAYGQSVEPKPLLVMPYMPGSEVSVDMVCEAGNAVAYVGRRKQGLMQSFECDGAAVELALRAARHFRCDGIVNVQTRDDAEGNPHLLEINLRYSGGIGYTREAGINLPGIFAARRLGLPEPVGVWRENIQVKAITVVVPVSGETLVNRLS</sequence>
<reference evidence="7 8" key="1">
    <citation type="submission" date="2016-11" db="EMBL/GenBank/DDBJ databases">
        <title>Draft genome of Pseudomonas versuta A4R1.12.</title>
        <authorList>
            <person name="See-Too W.-S."/>
        </authorList>
    </citation>
    <scope>NUCLEOTIDE SEQUENCE [LARGE SCALE GENOMIC DNA]</scope>
    <source>
        <strain evidence="7 8">A4R1.12</strain>
    </source>
</reference>
<organism evidence="7 8">
    <name type="scientific">Pseudomonas versuta</name>
    <dbReference type="NCBI Taxonomy" id="1788301"/>
    <lineage>
        <taxon>Bacteria</taxon>
        <taxon>Pseudomonadati</taxon>
        <taxon>Pseudomonadota</taxon>
        <taxon>Gammaproteobacteria</taxon>
        <taxon>Pseudomonadales</taxon>
        <taxon>Pseudomonadaceae</taxon>
        <taxon>Pseudomonas</taxon>
    </lineage>
</organism>
<dbReference type="PROSITE" id="PS50975">
    <property type="entry name" value="ATP_GRASP"/>
    <property type="match status" value="1"/>
</dbReference>
<dbReference type="InterPro" id="IPR011226">
    <property type="entry name" value="ATP-grasp_fam"/>
</dbReference>
<feature type="domain" description="ATP-grasp" evidence="5">
    <location>
        <begin position="115"/>
        <end position="306"/>
    </location>
</feature>
<dbReference type="Gene3D" id="3.30.470.20">
    <property type="entry name" value="ATP-grasp fold, B domain"/>
    <property type="match status" value="1"/>
</dbReference>
<dbReference type="Pfam" id="PF15632">
    <property type="entry name" value="ATPgrasp_Ter"/>
    <property type="match status" value="1"/>
</dbReference>
<dbReference type="OrthoDB" id="9803907at2"/>
<evidence type="ECO:0000313" key="9">
    <source>
        <dbReference type="Proteomes" id="UP000186677"/>
    </source>
</evidence>
<dbReference type="GO" id="GO:0005524">
    <property type="term" value="F:ATP binding"/>
    <property type="evidence" value="ECO:0007669"/>
    <property type="project" value="UniProtKB-UniRule"/>
</dbReference>
<comment type="caution">
    <text evidence="7">The sequence shown here is derived from an EMBL/GenBank/DDBJ whole genome shotgun (WGS) entry which is preliminary data.</text>
</comment>
<dbReference type="InterPro" id="IPR011761">
    <property type="entry name" value="ATP-grasp"/>
</dbReference>
<keyword evidence="3 4" id="KW-0067">ATP-binding</keyword>
<accession>A0A1Q4KDT2</accession>
<keyword evidence="9" id="KW-1185">Reference proteome</keyword>
<dbReference type="PANTHER" id="PTHR43585:SF2">
    <property type="entry name" value="ATP-GRASP ENZYME FSQD"/>
    <property type="match status" value="1"/>
</dbReference>
<dbReference type="AlphaFoldDB" id="A0A0M4QBH8"/>
<dbReference type="EMBL" id="MPJD01000026">
    <property type="protein sequence ID" value="OKA20569.1"/>
    <property type="molecule type" value="Genomic_DNA"/>
</dbReference>
<reference evidence="6 9" key="2">
    <citation type="submission" date="2016-11" db="EMBL/GenBank/DDBJ databases">
        <title>Draft genome of Pseudomonas versuta A4R1.5.</title>
        <authorList>
            <person name="See-Too W.-S."/>
        </authorList>
    </citation>
    <scope>NUCLEOTIDE SEQUENCE [LARGE SCALE GENOMIC DNA]</scope>
    <source>
        <strain evidence="6 9">A4R1.5</strain>
    </source>
</reference>